<dbReference type="GO" id="GO:0000976">
    <property type="term" value="F:transcription cis-regulatory region binding"/>
    <property type="evidence" value="ECO:0007669"/>
    <property type="project" value="TreeGrafter"/>
</dbReference>
<gene>
    <name evidence="5" type="ORF">ARHIZOSPH14_06040</name>
</gene>
<name>A0A9W6CW70_9MICO</name>
<dbReference type="Gene3D" id="3.40.50.2300">
    <property type="match status" value="2"/>
</dbReference>
<dbReference type="InterPro" id="IPR028082">
    <property type="entry name" value="Peripla_BP_I"/>
</dbReference>
<keyword evidence="6" id="KW-1185">Reference proteome</keyword>
<dbReference type="GO" id="GO:0003700">
    <property type="term" value="F:DNA-binding transcription factor activity"/>
    <property type="evidence" value="ECO:0007669"/>
    <property type="project" value="TreeGrafter"/>
</dbReference>
<keyword evidence="3" id="KW-0804">Transcription</keyword>
<dbReference type="InterPro" id="IPR046335">
    <property type="entry name" value="LacI/GalR-like_sensor"/>
</dbReference>
<protein>
    <submittedName>
        <fullName evidence="5">LacI family transcriptional regulator</fullName>
    </submittedName>
</protein>
<dbReference type="Gene3D" id="1.10.260.40">
    <property type="entry name" value="lambda repressor-like DNA-binding domains"/>
    <property type="match status" value="1"/>
</dbReference>
<evidence type="ECO:0000259" key="4">
    <source>
        <dbReference type="PROSITE" id="PS50932"/>
    </source>
</evidence>
<dbReference type="PANTHER" id="PTHR30146">
    <property type="entry name" value="LACI-RELATED TRANSCRIPTIONAL REPRESSOR"/>
    <property type="match status" value="1"/>
</dbReference>
<organism evidence="5 6">
    <name type="scientific">Agromyces rhizosphaerae</name>
    <dbReference type="NCBI Taxonomy" id="88374"/>
    <lineage>
        <taxon>Bacteria</taxon>
        <taxon>Bacillati</taxon>
        <taxon>Actinomycetota</taxon>
        <taxon>Actinomycetes</taxon>
        <taxon>Micrococcales</taxon>
        <taxon>Microbacteriaceae</taxon>
        <taxon>Agromyces</taxon>
    </lineage>
</organism>
<dbReference type="PROSITE" id="PS00356">
    <property type="entry name" value="HTH_LACI_1"/>
    <property type="match status" value="1"/>
</dbReference>
<evidence type="ECO:0000256" key="1">
    <source>
        <dbReference type="ARBA" id="ARBA00023015"/>
    </source>
</evidence>
<dbReference type="Proteomes" id="UP001144396">
    <property type="component" value="Unassembled WGS sequence"/>
</dbReference>
<accession>A0A9W6CW70</accession>
<dbReference type="SUPFAM" id="SSF47413">
    <property type="entry name" value="lambda repressor-like DNA-binding domains"/>
    <property type="match status" value="1"/>
</dbReference>
<dbReference type="PRINTS" id="PR00036">
    <property type="entry name" value="HTHLACI"/>
</dbReference>
<sequence>MADRQPTMSDVAREAGVSPITVSRVLNNYEFVKSDTREKVLRAVAHTGYRPNLAARALVTRKSHVLGVLVADAFGHGPTAALWAIEDAAGDAGYAVTVVSLRGDDREAILAGLRRLNAQGVDGIVMIAPQHEATSLEILDVEGTPVVTLSAFASEVLQPIMLDSVAGSRAAVRHLAQLGHRTIAHLAGPAGWAAAEARLRGWRDECAALGLHAGPVAYGDWTAGTGHALAPGLLSDGRVTAVYAASDAMAQGALLALHERGLRVPVDVSLVGFDDAPEAEYFIPPLTTVHQDFEALGRRCIASVVELIEGRAAPAFDPLEPTLVVRASTAAPRI</sequence>
<dbReference type="RefSeq" id="WP_309298773.1">
    <property type="nucleotide sequence ID" value="NZ_BSDP01000001.1"/>
</dbReference>
<evidence type="ECO:0000256" key="2">
    <source>
        <dbReference type="ARBA" id="ARBA00023125"/>
    </source>
</evidence>
<dbReference type="AlphaFoldDB" id="A0A9W6CW70"/>
<reference evidence="5" key="1">
    <citation type="submission" date="2022-12" db="EMBL/GenBank/DDBJ databases">
        <title>Reference genome sequencing for broad-spectrum identification of bacterial and archaeal isolates by mass spectrometry.</title>
        <authorList>
            <person name="Sekiguchi Y."/>
            <person name="Tourlousse D.M."/>
        </authorList>
    </citation>
    <scope>NUCLEOTIDE SEQUENCE</scope>
    <source>
        <strain evidence="5">14</strain>
    </source>
</reference>
<dbReference type="PROSITE" id="PS50932">
    <property type="entry name" value="HTH_LACI_2"/>
    <property type="match status" value="1"/>
</dbReference>
<feature type="domain" description="HTH lacI-type" evidence="4">
    <location>
        <begin position="6"/>
        <end position="60"/>
    </location>
</feature>
<dbReference type="InterPro" id="IPR000843">
    <property type="entry name" value="HTH_LacI"/>
</dbReference>
<dbReference type="CDD" id="cd01574">
    <property type="entry name" value="PBP1_LacI"/>
    <property type="match status" value="1"/>
</dbReference>
<proteinExistence type="predicted"/>
<dbReference type="Pfam" id="PF13377">
    <property type="entry name" value="Peripla_BP_3"/>
    <property type="match status" value="1"/>
</dbReference>
<dbReference type="PANTHER" id="PTHR30146:SF109">
    <property type="entry name" value="HTH-TYPE TRANSCRIPTIONAL REGULATOR GALS"/>
    <property type="match status" value="1"/>
</dbReference>
<dbReference type="InterPro" id="IPR010982">
    <property type="entry name" value="Lambda_DNA-bd_dom_sf"/>
</dbReference>
<evidence type="ECO:0000313" key="6">
    <source>
        <dbReference type="Proteomes" id="UP001144396"/>
    </source>
</evidence>
<dbReference type="Pfam" id="PF00356">
    <property type="entry name" value="LacI"/>
    <property type="match status" value="1"/>
</dbReference>
<evidence type="ECO:0000313" key="5">
    <source>
        <dbReference type="EMBL" id="GLI26362.1"/>
    </source>
</evidence>
<keyword evidence="2" id="KW-0238">DNA-binding</keyword>
<evidence type="ECO:0000256" key="3">
    <source>
        <dbReference type="ARBA" id="ARBA00023163"/>
    </source>
</evidence>
<dbReference type="SMART" id="SM00354">
    <property type="entry name" value="HTH_LACI"/>
    <property type="match status" value="1"/>
</dbReference>
<keyword evidence="1" id="KW-0805">Transcription regulation</keyword>
<dbReference type="EMBL" id="BSDP01000001">
    <property type="protein sequence ID" value="GLI26362.1"/>
    <property type="molecule type" value="Genomic_DNA"/>
</dbReference>
<dbReference type="CDD" id="cd01392">
    <property type="entry name" value="HTH_LacI"/>
    <property type="match status" value="1"/>
</dbReference>
<comment type="caution">
    <text evidence="5">The sequence shown here is derived from an EMBL/GenBank/DDBJ whole genome shotgun (WGS) entry which is preliminary data.</text>
</comment>
<dbReference type="SUPFAM" id="SSF53822">
    <property type="entry name" value="Periplasmic binding protein-like I"/>
    <property type="match status" value="1"/>
</dbReference>